<dbReference type="EMBL" id="JALLIR010000001">
    <property type="protein sequence ID" value="MDR9946110.1"/>
    <property type="molecule type" value="Genomic_DNA"/>
</dbReference>
<dbReference type="Gene3D" id="1.20.1330.10">
    <property type="entry name" value="f41 fragment of flagellin, N-terminal domain"/>
    <property type="match status" value="1"/>
</dbReference>
<evidence type="ECO:0000259" key="7">
    <source>
        <dbReference type="Pfam" id="PF00700"/>
    </source>
</evidence>
<name>A0AAE4DV22_9ENTR</name>
<dbReference type="InterPro" id="IPR001029">
    <property type="entry name" value="Flagellin_N"/>
</dbReference>
<dbReference type="InterPro" id="IPR042187">
    <property type="entry name" value="Flagellin_C_sub2"/>
</dbReference>
<dbReference type="SUPFAM" id="SSF64518">
    <property type="entry name" value="Phase 1 flagellin"/>
    <property type="match status" value="1"/>
</dbReference>
<dbReference type="GO" id="GO:0009288">
    <property type="term" value="C:bacterial-type flagellum"/>
    <property type="evidence" value="ECO:0007669"/>
    <property type="project" value="UniProtKB-SubCell"/>
</dbReference>
<dbReference type="PANTHER" id="PTHR42792:SF2">
    <property type="entry name" value="FLAGELLIN"/>
    <property type="match status" value="1"/>
</dbReference>
<dbReference type="Pfam" id="PF00700">
    <property type="entry name" value="Flagellin_C"/>
    <property type="match status" value="1"/>
</dbReference>
<feature type="domain" description="Flagellin N-terminal" evidence="6">
    <location>
        <begin position="5"/>
        <end position="141"/>
    </location>
</feature>
<feature type="domain" description="Flagellin C-terminal" evidence="7">
    <location>
        <begin position="415"/>
        <end position="500"/>
    </location>
</feature>
<dbReference type="Proteomes" id="UP001185068">
    <property type="component" value="Unassembled WGS sequence"/>
</dbReference>
<dbReference type="InterPro" id="IPR046358">
    <property type="entry name" value="Flagellin_C"/>
</dbReference>
<keyword evidence="8" id="KW-0969">Cilium</keyword>
<evidence type="ECO:0000256" key="4">
    <source>
        <dbReference type="ARBA" id="ARBA00023143"/>
    </source>
</evidence>
<dbReference type="RefSeq" id="WP_059385134.1">
    <property type="nucleotide sequence ID" value="NZ_JACWFD010000014.1"/>
</dbReference>
<dbReference type="PRINTS" id="PR00207">
    <property type="entry name" value="FLAGELLIN"/>
</dbReference>
<keyword evidence="8" id="KW-0966">Cell projection</keyword>
<evidence type="ECO:0000313" key="9">
    <source>
        <dbReference type="Proteomes" id="UP001185068"/>
    </source>
</evidence>
<proteinExistence type="inferred from homology"/>
<comment type="similarity">
    <text evidence="2 5">Belongs to the bacterial flagellin family.</text>
</comment>
<evidence type="ECO:0000313" key="8">
    <source>
        <dbReference type="EMBL" id="MDR9946110.1"/>
    </source>
</evidence>
<evidence type="ECO:0000256" key="3">
    <source>
        <dbReference type="ARBA" id="ARBA00022525"/>
    </source>
</evidence>
<evidence type="ECO:0000256" key="2">
    <source>
        <dbReference type="ARBA" id="ARBA00005709"/>
    </source>
</evidence>
<accession>A0AAE4DV22</accession>
<dbReference type="GO" id="GO:0005576">
    <property type="term" value="C:extracellular region"/>
    <property type="evidence" value="ECO:0007669"/>
    <property type="project" value="UniProtKB-SubCell"/>
</dbReference>
<protein>
    <recommendedName>
        <fullName evidence="5">Flagellin</fullName>
    </recommendedName>
</protein>
<reference evidence="8" key="1">
    <citation type="submission" date="2022-11" db="EMBL/GenBank/DDBJ databases">
        <title>blaNDM-1 and qnrB1 co-producing ST413 Enterobacter.</title>
        <authorList>
            <person name="Halder G."/>
            <person name="Chaudhuri B."/>
            <person name="Dutta S."/>
        </authorList>
    </citation>
    <scope>NUCLEOTIDE SEQUENCE</scope>
    <source>
        <strain evidence="8">PEER684</strain>
    </source>
</reference>
<dbReference type="Gene3D" id="2.170.280.10">
    <property type="entry name" value="f41 fragment of flagellin, middle domain"/>
    <property type="match status" value="1"/>
</dbReference>
<dbReference type="PANTHER" id="PTHR42792">
    <property type="entry name" value="FLAGELLIN"/>
    <property type="match status" value="1"/>
</dbReference>
<evidence type="ECO:0000256" key="1">
    <source>
        <dbReference type="ARBA" id="ARBA00002270"/>
    </source>
</evidence>
<dbReference type="Pfam" id="PF00669">
    <property type="entry name" value="Flagellin_N"/>
    <property type="match status" value="1"/>
</dbReference>
<comment type="subcellular location">
    <subcellularLocation>
        <location evidence="5">Secreted</location>
    </subcellularLocation>
    <subcellularLocation>
        <location evidence="5">Bacterial flagellum</location>
    </subcellularLocation>
</comment>
<sequence length="501" mass="53093">MAQVINTNALSLMAQNNLNKSQTSLGTAIQRLSSGLRINSAKDDAAGLAISNRFTSSIRGMTQAARNANDGISLAQTTEGALEEVTENMQRIRELTVQAKNGTNSESDLDSIKKEIGTRLEEIQRVADVTNFNGVKVFDGSRDEITIQIGDKDSDTINIKLNKLDMETLGLDTFMDDFEYIGFKMSGSSSYKEAAAVAADGTDTKIATNVAKTWTIDQANDAGKVATAIGGGATAANIEFRVHAETGEAYAYNTSTEKLYKIDTANVTFKLTGTAPNETAHIDTIAASALEEVTDAADKDMLVGGPTTLTDAKLIRAGDTVTAGGADFELTKELMEDISSTLFAGDDLETSKMKVFSATGAAADTFYAMNGDGEVVSFRLDNAGAVVAGSEETPRFGDAEVITKTAASLAADTLLDKLDNAMTDVSDFRADLGAVQNRFSSIIANLNTNIINTTEARSRILDADFSVEVSAMSRANILQQAGVSVLAQANQVPQNVLSLLR</sequence>
<organism evidence="8 9">
    <name type="scientific">Enterobacter sichuanensis</name>
    <dbReference type="NCBI Taxonomy" id="2071710"/>
    <lineage>
        <taxon>Bacteria</taxon>
        <taxon>Pseudomonadati</taxon>
        <taxon>Pseudomonadota</taxon>
        <taxon>Gammaproteobacteria</taxon>
        <taxon>Enterobacterales</taxon>
        <taxon>Enterobacteriaceae</taxon>
        <taxon>Enterobacter</taxon>
        <taxon>Enterobacter cloacae complex</taxon>
    </lineage>
</organism>
<evidence type="ECO:0000256" key="5">
    <source>
        <dbReference type="RuleBase" id="RU362073"/>
    </source>
</evidence>
<dbReference type="GO" id="GO:0005198">
    <property type="term" value="F:structural molecule activity"/>
    <property type="evidence" value="ECO:0007669"/>
    <property type="project" value="UniProtKB-UniRule"/>
</dbReference>
<dbReference type="Gene3D" id="6.10.10.10">
    <property type="entry name" value="Flagellar export chaperone, C-terminal domain"/>
    <property type="match status" value="1"/>
</dbReference>
<dbReference type="InterPro" id="IPR001492">
    <property type="entry name" value="Flagellin"/>
</dbReference>
<dbReference type="Gene3D" id="6.10.280.190">
    <property type="match status" value="1"/>
</dbReference>
<gene>
    <name evidence="8" type="ORF">MX989_08460</name>
</gene>
<dbReference type="AlphaFoldDB" id="A0AAE4DV22"/>
<evidence type="ECO:0000259" key="6">
    <source>
        <dbReference type="Pfam" id="PF00669"/>
    </source>
</evidence>
<comment type="caution">
    <text evidence="8">The sequence shown here is derived from an EMBL/GenBank/DDBJ whole genome shotgun (WGS) entry which is preliminary data.</text>
</comment>
<keyword evidence="4 5" id="KW-0975">Bacterial flagellum</keyword>
<keyword evidence="8" id="KW-0282">Flagellum</keyword>
<dbReference type="Gene3D" id="2.30.220.10">
    <property type="entry name" value="f41 fragment of flagellin, C-terminal domain"/>
    <property type="match status" value="1"/>
</dbReference>
<comment type="function">
    <text evidence="1 5">Flagellin is the subunit protein which polymerizes to form the filaments of bacterial flagella.</text>
</comment>
<keyword evidence="3 5" id="KW-0964">Secreted</keyword>